<organism evidence="2 3">
    <name type="scientific">Cannabis sativa</name>
    <name type="common">Hemp</name>
    <name type="synonym">Marijuana</name>
    <dbReference type="NCBI Taxonomy" id="3483"/>
    <lineage>
        <taxon>Eukaryota</taxon>
        <taxon>Viridiplantae</taxon>
        <taxon>Streptophyta</taxon>
        <taxon>Embryophyta</taxon>
        <taxon>Tracheophyta</taxon>
        <taxon>Spermatophyta</taxon>
        <taxon>Magnoliopsida</taxon>
        <taxon>eudicotyledons</taxon>
        <taxon>Gunneridae</taxon>
        <taxon>Pentapetalae</taxon>
        <taxon>rosids</taxon>
        <taxon>fabids</taxon>
        <taxon>Rosales</taxon>
        <taxon>Cannabaceae</taxon>
        <taxon>Cannabis</taxon>
    </lineage>
</organism>
<feature type="non-terminal residue" evidence="2">
    <location>
        <position position="1"/>
    </location>
</feature>
<name>A0A7J6FVY5_CANSA</name>
<evidence type="ECO:0000313" key="3">
    <source>
        <dbReference type="Proteomes" id="UP000525078"/>
    </source>
</evidence>
<comment type="caution">
    <text evidence="2">The sequence shown here is derived from an EMBL/GenBank/DDBJ whole genome shotgun (WGS) entry which is preliminary data.</text>
</comment>
<feature type="compositionally biased region" description="Acidic residues" evidence="1">
    <location>
        <begin position="229"/>
        <end position="240"/>
    </location>
</feature>
<sequence length="477" mass="51292">MDDVGGVPTDVEDPIGFIVPLCHVSSSQEETLRCCPLARVPYNPQNHASLEPESESEEFPVESTGIMMVSLTDSQEEENTHSNSHEVFHTPPEESAAGSSNEIQPLKDVVETHAGGDRQNLQGTDGGCSETAAIGVGGSSEGYETVDLSRDSELGFSEVELAQRAQPPFDLNRLPLEVSGNGLEVFKVLTREPSLKDGLGESPMKKLKISEENRDKSGDELESERDTPESDGSDSTEDGEINGGESSGKRKLKFSQNDEVNDIVSENGAINDNDIGSKTKEAAVHNEKAPPPQSPLPPMPVPVRKLPSSILERLKDGDKEVPRRELNLLELPGNSSTTGHDLSLSCLVDRVRSESWVRVPRLSPKSQVLGPDPGSKSQSRFGFGSESGVQVWGPCPGLGMGLGLKSKSGFGYWVQVWVSGLGSGRRLVLTPNPLLRRAEYKDLSVNCIMCLLVGVGVDRGSREGELGEKDGDGWVAI</sequence>
<dbReference type="AlphaFoldDB" id="A0A7J6FVY5"/>
<feature type="compositionally biased region" description="Basic and acidic residues" evidence="1">
    <location>
        <begin position="78"/>
        <end position="92"/>
    </location>
</feature>
<proteinExistence type="predicted"/>
<evidence type="ECO:0000256" key="1">
    <source>
        <dbReference type="SAM" id="MobiDB-lite"/>
    </source>
</evidence>
<evidence type="ECO:0000313" key="2">
    <source>
        <dbReference type="EMBL" id="KAF4374792.1"/>
    </source>
</evidence>
<feature type="region of interest" description="Disordered" evidence="1">
    <location>
        <begin position="282"/>
        <end position="301"/>
    </location>
</feature>
<feature type="compositionally biased region" description="Basic and acidic residues" evidence="1">
    <location>
        <begin position="208"/>
        <end position="228"/>
    </location>
</feature>
<dbReference type="Proteomes" id="UP000525078">
    <property type="component" value="Unassembled WGS sequence"/>
</dbReference>
<gene>
    <name evidence="2" type="ORF">F8388_020313</name>
</gene>
<feature type="region of interest" description="Disordered" evidence="1">
    <location>
        <begin position="116"/>
        <end position="144"/>
    </location>
</feature>
<protein>
    <submittedName>
        <fullName evidence="2">Uncharacterized protein</fullName>
    </submittedName>
</protein>
<feature type="region of interest" description="Disordered" evidence="1">
    <location>
        <begin position="74"/>
        <end position="100"/>
    </location>
</feature>
<accession>A0A7J6FVY5</accession>
<dbReference type="PANTHER" id="PTHR38221">
    <property type="entry name" value="BNAA04G14260D PROTEIN"/>
    <property type="match status" value="1"/>
</dbReference>
<dbReference type="PANTHER" id="PTHR38221:SF1">
    <property type="entry name" value="OVULE PROTEIN"/>
    <property type="match status" value="1"/>
</dbReference>
<feature type="compositionally biased region" description="Pro residues" evidence="1">
    <location>
        <begin position="289"/>
        <end position="301"/>
    </location>
</feature>
<dbReference type="EMBL" id="JAATIP010000094">
    <property type="protein sequence ID" value="KAF4374792.1"/>
    <property type="molecule type" value="Genomic_DNA"/>
</dbReference>
<reference evidence="2 3" key="1">
    <citation type="journal article" date="2020" name="bioRxiv">
        <title>Sequence and annotation of 42 cannabis genomes reveals extensive copy number variation in cannabinoid synthesis and pathogen resistance genes.</title>
        <authorList>
            <person name="Mckernan K.J."/>
            <person name="Helbert Y."/>
            <person name="Kane L.T."/>
            <person name="Ebling H."/>
            <person name="Zhang L."/>
            <person name="Liu B."/>
            <person name="Eaton Z."/>
            <person name="Mclaughlin S."/>
            <person name="Kingan S."/>
            <person name="Baybayan P."/>
            <person name="Concepcion G."/>
            <person name="Jordan M."/>
            <person name="Riva A."/>
            <person name="Barbazuk W."/>
            <person name="Harkins T."/>
        </authorList>
    </citation>
    <scope>NUCLEOTIDE SEQUENCE [LARGE SCALE GENOMIC DNA]</scope>
    <source>
        <strain evidence="3">cv. Jamaican Lion 4</strain>
        <tissue evidence="2">Leaf</tissue>
    </source>
</reference>
<feature type="region of interest" description="Disordered" evidence="1">
    <location>
        <begin position="195"/>
        <end position="255"/>
    </location>
</feature>